<evidence type="ECO:0000313" key="5">
    <source>
        <dbReference type="Proteomes" id="UP001164746"/>
    </source>
</evidence>
<dbReference type="PROSITE" id="PS50835">
    <property type="entry name" value="IG_LIKE"/>
    <property type="match status" value="1"/>
</dbReference>
<gene>
    <name evidence="4" type="ORF">MAR_000725</name>
</gene>
<proteinExistence type="predicted"/>
<feature type="domain" description="PLAC" evidence="3">
    <location>
        <begin position="66"/>
        <end position="105"/>
    </location>
</feature>
<dbReference type="Gene3D" id="2.60.40.10">
    <property type="entry name" value="Immunoglobulins"/>
    <property type="match status" value="1"/>
</dbReference>
<organism evidence="4 5">
    <name type="scientific">Mya arenaria</name>
    <name type="common">Soft-shell clam</name>
    <dbReference type="NCBI Taxonomy" id="6604"/>
    <lineage>
        <taxon>Eukaryota</taxon>
        <taxon>Metazoa</taxon>
        <taxon>Spiralia</taxon>
        <taxon>Lophotrochozoa</taxon>
        <taxon>Mollusca</taxon>
        <taxon>Bivalvia</taxon>
        <taxon>Autobranchia</taxon>
        <taxon>Heteroconchia</taxon>
        <taxon>Euheterodonta</taxon>
        <taxon>Imparidentia</taxon>
        <taxon>Neoheterodontei</taxon>
        <taxon>Myida</taxon>
        <taxon>Myoidea</taxon>
        <taxon>Myidae</taxon>
        <taxon>Mya</taxon>
    </lineage>
</organism>
<feature type="domain" description="Ig-like" evidence="2">
    <location>
        <begin position="1"/>
        <end position="81"/>
    </location>
</feature>
<evidence type="ECO:0000313" key="4">
    <source>
        <dbReference type="EMBL" id="WAR18887.1"/>
    </source>
</evidence>
<dbReference type="InterPro" id="IPR013783">
    <property type="entry name" value="Ig-like_fold"/>
</dbReference>
<dbReference type="InterPro" id="IPR010909">
    <property type="entry name" value="PLAC"/>
</dbReference>
<dbReference type="PROSITE" id="PS50900">
    <property type="entry name" value="PLAC"/>
    <property type="match status" value="1"/>
</dbReference>
<evidence type="ECO:0000256" key="1">
    <source>
        <dbReference type="ARBA" id="ARBA00022729"/>
    </source>
</evidence>
<dbReference type="SUPFAM" id="SSF48726">
    <property type="entry name" value="Immunoglobulin"/>
    <property type="match status" value="1"/>
</dbReference>
<evidence type="ECO:0000259" key="3">
    <source>
        <dbReference type="PROSITE" id="PS50900"/>
    </source>
</evidence>
<dbReference type="Pfam" id="PF13927">
    <property type="entry name" value="Ig_3"/>
    <property type="match status" value="1"/>
</dbReference>
<dbReference type="InterPro" id="IPR036179">
    <property type="entry name" value="Ig-like_dom_sf"/>
</dbReference>
<name>A0ABY7FBA7_MYAAR</name>
<accession>A0ABY7FBA7</accession>
<reference evidence="4" key="1">
    <citation type="submission" date="2022-11" db="EMBL/GenBank/DDBJ databases">
        <title>Centuries of genome instability and evolution in soft-shell clam transmissible cancer (bioRxiv).</title>
        <authorList>
            <person name="Hart S.F.M."/>
            <person name="Yonemitsu M.A."/>
            <person name="Giersch R.M."/>
            <person name="Beal B.F."/>
            <person name="Arriagada G."/>
            <person name="Davis B.W."/>
            <person name="Ostrander E.A."/>
            <person name="Goff S.P."/>
            <person name="Metzger M.J."/>
        </authorList>
    </citation>
    <scope>NUCLEOTIDE SEQUENCE</scope>
    <source>
        <strain evidence="4">MELC-2E11</strain>
        <tissue evidence="4">Siphon/mantle</tissue>
    </source>
</reference>
<sequence>MLRARIENQNGRVIEGGRIRLSCNGTGYPRPTISWEKSGRVLVTGGNVFLSSDGELTIRDATSSMPDDKCEDKTSLMKCRLIVSARLCGYTMYSKICCASCMRYYEGSSNMAYPAIVLKETHNASTVSLVLVARVTQLNRETITPLKVILEHTDKMMMQDQLKRNRGIKINRRVTELERSTNEKQRD</sequence>
<evidence type="ECO:0000259" key="2">
    <source>
        <dbReference type="PROSITE" id="PS50835"/>
    </source>
</evidence>
<dbReference type="Proteomes" id="UP001164746">
    <property type="component" value="Chromosome 11"/>
</dbReference>
<dbReference type="InterPro" id="IPR007110">
    <property type="entry name" value="Ig-like_dom"/>
</dbReference>
<evidence type="ECO:0008006" key="6">
    <source>
        <dbReference type="Google" id="ProtNLM"/>
    </source>
</evidence>
<protein>
    <recommendedName>
        <fullName evidence="6">Ig-like domain-containing protein</fullName>
    </recommendedName>
</protein>
<keyword evidence="1" id="KW-0732">Signal</keyword>
<keyword evidence="5" id="KW-1185">Reference proteome</keyword>
<dbReference type="Pfam" id="PF08686">
    <property type="entry name" value="PLAC"/>
    <property type="match status" value="1"/>
</dbReference>
<dbReference type="EMBL" id="CP111022">
    <property type="protein sequence ID" value="WAR18887.1"/>
    <property type="molecule type" value="Genomic_DNA"/>
</dbReference>